<evidence type="ECO:0000256" key="5">
    <source>
        <dbReference type="ARBA" id="ARBA00022729"/>
    </source>
</evidence>
<evidence type="ECO:0000256" key="4">
    <source>
        <dbReference type="ARBA" id="ARBA00022692"/>
    </source>
</evidence>
<keyword evidence="2" id="KW-0245">EGF-like domain</keyword>
<dbReference type="InterPro" id="IPR036055">
    <property type="entry name" value="LDL_receptor-like_sf"/>
</dbReference>
<dbReference type="GO" id="GO:0006897">
    <property type="term" value="P:endocytosis"/>
    <property type="evidence" value="ECO:0007669"/>
    <property type="project" value="UniProtKB-KW"/>
</dbReference>
<dbReference type="SUPFAM" id="SSF57424">
    <property type="entry name" value="LDL receptor-like module"/>
    <property type="match status" value="4"/>
</dbReference>
<feature type="disulfide bond" evidence="13">
    <location>
        <begin position="154"/>
        <end position="172"/>
    </location>
</feature>
<dbReference type="PANTHER" id="PTHR22722">
    <property type="entry name" value="LOW-DENSITY LIPOPROTEIN RECEPTOR-RELATED PROTEIN 2-RELATED"/>
    <property type="match status" value="1"/>
</dbReference>
<feature type="disulfide bond" evidence="13">
    <location>
        <begin position="147"/>
        <end position="159"/>
    </location>
</feature>
<feature type="disulfide bond" evidence="13">
    <location>
        <begin position="115"/>
        <end position="133"/>
    </location>
</feature>
<keyword evidence="8" id="KW-1133">Transmembrane helix</keyword>
<dbReference type="InterPro" id="IPR051221">
    <property type="entry name" value="LDLR-related"/>
</dbReference>
<feature type="disulfide bond" evidence="13">
    <location>
        <begin position="108"/>
        <end position="120"/>
    </location>
</feature>
<dbReference type="InterPro" id="IPR002172">
    <property type="entry name" value="LDrepeatLR_classA_rpt"/>
</dbReference>
<comment type="caution">
    <text evidence="13">Lacks conserved residue(s) required for the propagation of feature annotation.</text>
</comment>
<evidence type="ECO:0000256" key="1">
    <source>
        <dbReference type="ARBA" id="ARBA00004479"/>
    </source>
</evidence>
<dbReference type="GO" id="GO:0005041">
    <property type="term" value="F:low-density lipoprotein particle receptor activity"/>
    <property type="evidence" value="ECO:0007669"/>
    <property type="project" value="TreeGrafter"/>
</dbReference>
<evidence type="ECO:0000256" key="13">
    <source>
        <dbReference type="PROSITE-ProRule" id="PRU00124"/>
    </source>
</evidence>
<accession>A0A0C2MMG8</accession>
<keyword evidence="11 14" id="KW-0675">Receptor</keyword>
<keyword evidence="4" id="KW-0812">Transmembrane</keyword>
<evidence type="ECO:0000256" key="2">
    <source>
        <dbReference type="ARBA" id="ARBA00022536"/>
    </source>
</evidence>
<keyword evidence="12" id="KW-0325">Glycoprotein</keyword>
<evidence type="ECO:0000256" key="8">
    <source>
        <dbReference type="ARBA" id="ARBA00022989"/>
    </source>
</evidence>
<sequence length="183" mass="20886">MVYNKEQGKCVCANNKKKCQRCQSHEFLCNNNICIDKIFRCNGVDDCGDYSDEKCSSSIIIIKKACQSDQYHCPTERKCIKLSQVCDGREDCTDKSDEKNCDKYVRKCSENQFECDNNRCIGLRQVCDGQNDCGDHSDEINCHIGRCNVNEAQCDDGECIPSEYICDGKFHCKDFSDERACIK</sequence>
<dbReference type="CDD" id="cd00112">
    <property type="entry name" value="LDLa"/>
    <property type="match status" value="4"/>
</dbReference>
<reference evidence="14 15" key="1">
    <citation type="journal article" date="2014" name="Genome Biol. Evol.">
        <title>The genome of the myxosporean Thelohanellus kitauei shows adaptations to nutrient acquisition within its fish host.</title>
        <authorList>
            <person name="Yang Y."/>
            <person name="Xiong J."/>
            <person name="Zhou Z."/>
            <person name="Huo F."/>
            <person name="Miao W."/>
            <person name="Ran C."/>
            <person name="Liu Y."/>
            <person name="Zhang J."/>
            <person name="Feng J."/>
            <person name="Wang M."/>
            <person name="Wang M."/>
            <person name="Wang L."/>
            <person name="Yao B."/>
        </authorList>
    </citation>
    <scope>NUCLEOTIDE SEQUENCE [LARGE SCALE GENOMIC DNA]</scope>
    <source>
        <strain evidence="14">Wuqing</strain>
    </source>
</reference>
<keyword evidence="15" id="KW-1185">Reference proteome</keyword>
<evidence type="ECO:0000256" key="10">
    <source>
        <dbReference type="ARBA" id="ARBA00023157"/>
    </source>
</evidence>
<dbReference type="Proteomes" id="UP000031668">
    <property type="component" value="Unassembled WGS sequence"/>
</dbReference>
<keyword evidence="3" id="KW-0254">Endocytosis</keyword>
<protein>
    <submittedName>
        <fullName evidence="14">Low-density lipoprotein receptor-related protein 1B</fullName>
    </submittedName>
</protein>
<feature type="disulfide bond" evidence="13">
    <location>
        <begin position="22"/>
        <end position="34"/>
    </location>
</feature>
<name>A0A0C2MMG8_THEKT</name>
<dbReference type="SMART" id="SM00192">
    <property type="entry name" value="LDLa"/>
    <property type="match status" value="4"/>
</dbReference>
<evidence type="ECO:0000313" key="15">
    <source>
        <dbReference type="Proteomes" id="UP000031668"/>
    </source>
</evidence>
<evidence type="ECO:0000313" key="14">
    <source>
        <dbReference type="EMBL" id="KII62836.1"/>
    </source>
</evidence>
<evidence type="ECO:0000256" key="7">
    <source>
        <dbReference type="ARBA" id="ARBA00022837"/>
    </source>
</evidence>
<feature type="disulfide bond" evidence="13">
    <location>
        <begin position="166"/>
        <end position="181"/>
    </location>
</feature>
<dbReference type="PROSITE" id="PS50068">
    <property type="entry name" value="LDLRA_2"/>
    <property type="match status" value="4"/>
</dbReference>
<dbReference type="PANTHER" id="PTHR22722:SF5">
    <property type="entry name" value="LOW-DENSITY LIPOPROTEIN RECEPTOR-RELATED PROTEIN 1B"/>
    <property type="match status" value="1"/>
</dbReference>
<dbReference type="FunFam" id="4.10.400.10:FF:000009">
    <property type="entry name" value="Low-density lipoprotein receptor-related protein 1"/>
    <property type="match status" value="1"/>
</dbReference>
<evidence type="ECO:0000256" key="12">
    <source>
        <dbReference type="ARBA" id="ARBA00023180"/>
    </source>
</evidence>
<proteinExistence type="predicted"/>
<dbReference type="PROSITE" id="PS01209">
    <property type="entry name" value="LDLRA_1"/>
    <property type="match status" value="2"/>
</dbReference>
<keyword evidence="10 13" id="KW-1015">Disulfide bond</keyword>
<evidence type="ECO:0000256" key="9">
    <source>
        <dbReference type="ARBA" id="ARBA00023136"/>
    </source>
</evidence>
<keyword evidence="6" id="KW-0677">Repeat</keyword>
<evidence type="ECO:0000256" key="3">
    <source>
        <dbReference type="ARBA" id="ARBA00022583"/>
    </source>
</evidence>
<comment type="caution">
    <text evidence="14">The sequence shown here is derived from an EMBL/GenBank/DDBJ whole genome shotgun (WGS) entry which is preliminary data.</text>
</comment>
<dbReference type="GO" id="GO:0043235">
    <property type="term" value="C:receptor complex"/>
    <property type="evidence" value="ECO:0007669"/>
    <property type="project" value="TreeGrafter"/>
</dbReference>
<dbReference type="AlphaFoldDB" id="A0A0C2MMG8"/>
<evidence type="ECO:0000256" key="11">
    <source>
        <dbReference type="ARBA" id="ARBA00023170"/>
    </source>
</evidence>
<feature type="disulfide bond" evidence="13">
    <location>
        <begin position="127"/>
        <end position="142"/>
    </location>
</feature>
<keyword evidence="14" id="KW-0449">Lipoprotein</keyword>
<dbReference type="OrthoDB" id="10063075at2759"/>
<dbReference type="Pfam" id="PF00057">
    <property type="entry name" value="Ldl_recept_a"/>
    <property type="match status" value="4"/>
</dbReference>
<dbReference type="EMBL" id="JWZT01004870">
    <property type="protein sequence ID" value="KII62836.1"/>
    <property type="molecule type" value="Genomic_DNA"/>
</dbReference>
<organism evidence="14 15">
    <name type="scientific">Thelohanellus kitauei</name>
    <name type="common">Myxosporean</name>
    <dbReference type="NCBI Taxonomy" id="669202"/>
    <lineage>
        <taxon>Eukaryota</taxon>
        <taxon>Metazoa</taxon>
        <taxon>Cnidaria</taxon>
        <taxon>Myxozoa</taxon>
        <taxon>Myxosporea</taxon>
        <taxon>Bivalvulida</taxon>
        <taxon>Platysporina</taxon>
        <taxon>Myxobolidae</taxon>
        <taxon>Thelohanellus</taxon>
    </lineage>
</organism>
<dbReference type="GO" id="GO:0005886">
    <property type="term" value="C:plasma membrane"/>
    <property type="evidence" value="ECO:0007669"/>
    <property type="project" value="TreeGrafter"/>
</dbReference>
<gene>
    <name evidence="14" type="ORF">RF11_10549</name>
</gene>
<dbReference type="OMA" id="EINCHIG"/>
<keyword evidence="9" id="KW-0472">Membrane</keyword>
<dbReference type="Gene3D" id="4.10.400.10">
    <property type="entry name" value="Low-density Lipoprotein Receptor"/>
    <property type="match status" value="4"/>
</dbReference>
<keyword evidence="5" id="KW-0732">Signal</keyword>
<dbReference type="InterPro" id="IPR023415">
    <property type="entry name" value="LDLR_class-A_CS"/>
</dbReference>
<feature type="disulfide bond" evidence="13">
    <location>
        <begin position="29"/>
        <end position="47"/>
    </location>
</feature>
<keyword evidence="7" id="KW-0106">Calcium</keyword>
<comment type="subcellular location">
    <subcellularLocation>
        <location evidence="1">Membrane</location>
        <topology evidence="1">Single-pass type I membrane protein</topology>
    </subcellularLocation>
</comment>
<evidence type="ECO:0000256" key="6">
    <source>
        <dbReference type="ARBA" id="ARBA00022737"/>
    </source>
</evidence>
<feature type="disulfide bond" evidence="13">
    <location>
        <begin position="86"/>
        <end position="101"/>
    </location>
</feature>
<dbReference type="PRINTS" id="PR00261">
    <property type="entry name" value="LDLRECEPTOR"/>
</dbReference>